<dbReference type="InterPro" id="IPR027417">
    <property type="entry name" value="P-loop_NTPase"/>
</dbReference>
<gene>
    <name evidence="4" type="ORF">MT2528_3302</name>
    <name evidence="5" type="ORF">NVI5450_3503</name>
</gene>
<dbReference type="HOGENOM" id="CLU_451864_0_0_6"/>
<dbReference type="Pfam" id="PF08282">
    <property type="entry name" value="Hydrolase_3"/>
    <property type="match status" value="2"/>
</dbReference>
<dbReference type="GeneID" id="61297132"/>
<dbReference type="InterPro" id="IPR036412">
    <property type="entry name" value="HAD-like_sf"/>
</dbReference>
<dbReference type="SFLD" id="SFLDG01140">
    <property type="entry name" value="C2.B:_Phosphomannomutase_and_P"/>
    <property type="match status" value="1"/>
</dbReference>
<dbReference type="KEGG" id="mvs:MVIS_2664"/>
<dbReference type="InterPro" id="IPR006381">
    <property type="entry name" value="HAD-SF-IIB-MPGP"/>
</dbReference>
<dbReference type="SFLD" id="SFLDS00003">
    <property type="entry name" value="Haloacid_Dehalogenase"/>
    <property type="match status" value="1"/>
</dbReference>
<dbReference type="Gene3D" id="3.40.50.1000">
    <property type="entry name" value="HAD superfamily/HAD-like"/>
    <property type="match status" value="1"/>
</dbReference>
<dbReference type="SUPFAM" id="SSF56784">
    <property type="entry name" value="HAD-like"/>
    <property type="match status" value="1"/>
</dbReference>
<keyword evidence="1" id="KW-0479">Metal-binding</keyword>
<dbReference type="Gene3D" id="3.30.980.20">
    <property type="entry name" value="Putative mannosyl-3-phosphoglycerate phosphatase, domain 2"/>
    <property type="match status" value="1"/>
</dbReference>
<dbReference type="PANTHER" id="PTHR10000:SF8">
    <property type="entry name" value="HAD SUPERFAMILY HYDROLASE-LIKE, TYPE 3"/>
    <property type="match status" value="1"/>
</dbReference>
<dbReference type="GO" id="GO:0000287">
    <property type="term" value="F:magnesium ion binding"/>
    <property type="evidence" value="ECO:0007669"/>
    <property type="project" value="TreeGrafter"/>
</dbReference>
<evidence type="ECO:0000313" key="7">
    <source>
        <dbReference type="Proteomes" id="UP000183794"/>
    </source>
</evidence>
<keyword evidence="6" id="KW-1185">Reference proteome</keyword>
<dbReference type="SFLD" id="SFLDG01142">
    <property type="entry name" value="C2.B.2:_Mannosyl-3-phosphoglyc"/>
    <property type="match status" value="1"/>
</dbReference>
<sequence length="604" mass="68031">MMTNPQLTAFIERNKLETAYLTDAAKWYTGLISAIRAHQYRAINSMITNVDRSNDKQASVLIGINGCQGSGKSTLADYLATYLTSAYKMNVAVISMDDFYYSHQQRKNLSEHEHHLLQTRGVPGTHNLSLAHSTLDKLQSANNKSTPVALPRFNKTTDNPYPESEWPVIHGAVDVIILEGWCLGVQAQTDEALLDPVNQLEASKDKYGVWRRYVNNQIKHHYTALYERLDMLVMLKAPSFNTVYQWRLEQELKLKQQALTLNSPLDRVMNESDIKRFTAYFERLTKHGLTTLPASCNWVFEMDSNHNIVHSYRPQSMQLDHYPAIFTDLDGTLLDHDSYSFTPALSTLAKLKRAAIPVIPNTSKTYAELLALRKQLDLNGPFIIENGAAIYIPVNYFSHQPIGTIQQDGYWVKSLVHSRDHWLSLLPTVPVELTTLFTSMNTMTLNDIVDATGLDEASAALASQRQYGEPILWKGNAAQKQIFIQHFKKQGATILEGGRFLHICGDCNKGKAMNWLMNQFKLFNPQQTPYSIALGDGNNDIAMLEAAQYAAIILSPVHIPPKLKRRQHLITSKSTGPTGWAEVLATLLPKLLPKVLPELELITV</sequence>
<keyword evidence="2" id="KW-0378">Hydrolase</keyword>
<dbReference type="RefSeq" id="WP_082276084.1">
    <property type="nucleotide sequence ID" value="NZ_CAWQZC010000130.1"/>
</dbReference>
<dbReference type="Gene3D" id="3.40.50.300">
    <property type="entry name" value="P-loop containing nucleotide triphosphate hydrolases"/>
    <property type="match status" value="1"/>
</dbReference>
<evidence type="ECO:0000313" key="4">
    <source>
        <dbReference type="EMBL" id="SGY96916.1"/>
    </source>
</evidence>
<protein>
    <submittedName>
        <fullName evidence="5">Uncharacterized protein</fullName>
    </submittedName>
</protein>
<evidence type="ECO:0000256" key="1">
    <source>
        <dbReference type="ARBA" id="ARBA00022723"/>
    </source>
</evidence>
<reference evidence="5 7" key="1">
    <citation type="submission" date="2016-11" db="EMBL/GenBank/DDBJ databases">
        <authorList>
            <person name="Jaros S."/>
            <person name="Januszkiewicz K."/>
            <person name="Wedrychowicz H."/>
        </authorList>
    </citation>
    <scope>NUCLEOTIDE SEQUENCE [LARGE SCALE GENOMIC DNA]</scope>
    <source>
        <strain evidence="5">NVI 5450</strain>
    </source>
</reference>
<dbReference type="NCBIfam" id="TIGR01486">
    <property type="entry name" value="HAD-SF-IIB-MPGP"/>
    <property type="match status" value="1"/>
</dbReference>
<dbReference type="EMBL" id="FPLD01000097">
    <property type="protein sequence ID" value="SGZ09811.1"/>
    <property type="molecule type" value="Genomic_DNA"/>
</dbReference>
<dbReference type="EMBL" id="FPLJ01000073">
    <property type="protein sequence ID" value="SGY96916.1"/>
    <property type="molecule type" value="Genomic_DNA"/>
</dbReference>
<dbReference type="PATRIC" id="fig|80854.5.peg.2833"/>
<proteinExistence type="predicted"/>
<dbReference type="AlphaFoldDB" id="A0A090IK25"/>
<dbReference type="Proteomes" id="UP000182660">
    <property type="component" value="Unassembled WGS sequence"/>
</dbReference>
<evidence type="ECO:0000256" key="2">
    <source>
        <dbReference type="ARBA" id="ARBA00022801"/>
    </source>
</evidence>
<dbReference type="GO" id="GO:0050531">
    <property type="term" value="F:mannosyl-3-phosphoglycerate phosphatase activity"/>
    <property type="evidence" value="ECO:0007669"/>
    <property type="project" value="InterPro"/>
</dbReference>
<dbReference type="GO" id="GO:0051479">
    <property type="term" value="P:mannosylglycerate biosynthetic process"/>
    <property type="evidence" value="ECO:0007669"/>
    <property type="project" value="InterPro"/>
</dbReference>
<name>A0A090IK25_9GAMM</name>
<dbReference type="InterPro" id="IPR006379">
    <property type="entry name" value="HAD-SF_hydro_IIB"/>
</dbReference>
<dbReference type="NCBIfam" id="TIGR01484">
    <property type="entry name" value="HAD-SF-IIB"/>
    <property type="match status" value="1"/>
</dbReference>
<evidence type="ECO:0000313" key="6">
    <source>
        <dbReference type="Proteomes" id="UP000182660"/>
    </source>
</evidence>
<dbReference type="Proteomes" id="UP000183794">
    <property type="component" value="Unassembled WGS sequence"/>
</dbReference>
<dbReference type="STRING" id="80854.MVIS_2664"/>
<evidence type="ECO:0000313" key="5">
    <source>
        <dbReference type="EMBL" id="SGZ09811.1"/>
    </source>
</evidence>
<evidence type="ECO:0000256" key="3">
    <source>
        <dbReference type="ARBA" id="ARBA00022842"/>
    </source>
</evidence>
<dbReference type="SUPFAM" id="SSF52540">
    <property type="entry name" value="P-loop containing nucleoside triphosphate hydrolases"/>
    <property type="match status" value="1"/>
</dbReference>
<reference evidence="4 6" key="2">
    <citation type="submission" date="2016-11" db="EMBL/GenBank/DDBJ databases">
        <authorList>
            <person name="Klemetsen T."/>
        </authorList>
    </citation>
    <scope>NUCLEOTIDE SEQUENCE [LARGE SCALE GENOMIC DNA]</scope>
    <source>
        <strain evidence="4">MT 2528</strain>
    </source>
</reference>
<keyword evidence="3" id="KW-0460">Magnesium</keyword>
<accession>A0A090IK25</accession>
<dbReference type="InterPro" id="IPR023214">
    <property type="entry name" value="HAD_sf"/>
</dbReference>
<dbReference type="PANTHER" id="PTHR10000">
    <property type="entry name" value="PHOSPHOSERINE PHOSPHATASE"/>
    <property type="match status" value="1"/>
</dbReference>
<organism evidence="5 7">
    <name type="scientific">Moritella viscosa</name>
    <dbReference type="NCBI Taxonomy" id="80854"/>
    <lineage>
        <taxon>Bacteria</taxon>
        <taxon>Pseudomonadati</taxon>
        <taxon>Pseudomonadota</taxon>
        <taxon>Gammaproteobacteria</taxon>
        <taxon>Alteromonadales</taxon>
        <taxon>Moritellaceae</taxon>
        <taxon>Moritella</taxon>
    </lineage>
</organism>
<dbReference type="GO" id="GO:0005829">
    <property type="term" value="C:cytosol"/>
    <property type="evidence" value="ECO:0007669"/>
    <property type="project" value="TreeGrafter"/>
</dbReference>